<dbReference type="Pfam" id="PF03168">
    <property type="entry name" value="LEA_2"/>
    <property type="match status" value="1"/>
</dbReference>
<feature type="domain" description="Late embryogenesis abundant protein LEA-2 subgroup" evidence="7">
    <location>
        <begin position="184"/>
        <end position="287"/>
    </location>
</feature>
<dbReference type="GO" id="GO:0098542">
    <property type="term" value="P:defense response to other organism"/>
    <property type="evidence" value="ECO:0007669"/>
    <property type="project" value="InterPro"/>
</dbReference>
<feature type="compositionally biased region" description="Polar residues" evidence="5">
    <location>
        <begin position="77"/>
        <end position="86"/>
    </location>
</feature>
<keyword evidence="3 6" id="KW-1133">Transmembrane helix</keyword>
<evidence type="ECO:0000313" key="8">
    <source>
        <dbReference type="EMBL" id="THU57422.1"/>
    </source>
</evidence>
<protein>
    <recommendedName>
        <fullName evidence="7">Late embryogenesis abundant protein LEA-2 subgroup domain-containing protein</fullName>
    </recommendedName>
</protein>
<dbReference type="GO" id="GO:0005886">
    <property type="term" value="C:plasma membrane"/>
    <property type="evidence" value="ECO:0007669"/>
    <property type="project" value="TreeGrafter"/>
</dbReference>
<dbReference type="PANTHER" id="PTHR31234">
    <property type="entry name" value="LATE EMBRYOGENESIS ABUNDANT (LEA) HYDROXYPROLINE-RICH GLYCOPROTEIN FAMILY"/>
    <property type="match status" value="1"/>
</dbReference>
<dbReference type="Proteomes" id="UP000317650">
    <property type="component" value="Chromosome 3"/>
</dbReference>
<evidence type="ECO:0000256" key="3">
    <source>
        <dbReference type="ARBA" id="ARBA00022989"/>
    </source>
</evidence>
<gene>
    <name evidence="8" type="ORF">C4D60_Mb03t03360</name>
</gene>
<feature type="transmembrane region" description="Helical" evidence="6">
    <location>
        <begin position="127"/>
        <end position="153"/>
    </location>
</feature>
<keyword evidence="9" id="KW-1185">Reference proteome</keyword>
<reference evidence="8 9" key="1">
    <citation type="journal article" date="2019" name="Nat. Plants">
        <title>Genome sequencing of Musa balbisiana reveals subgenome evolution and function divergence in polyploid bananas.</title>
        <authorList>
            <person name="Yao X."/>
        </authorList>
    </citation>
    <scope>NUCLEOTIDE SEQUENCE [LARGE SCALE GENOMIC DNA]</scope>
    <source>
        <strain evidence="9">cv. DH-PKW</strain>
        <tissue evidence="8">Leaves</tissue>
    </source>
</reference>
<name>A0A4S8J9N0_MUSBA</name>
<sequence length="317" mass="34105">MDGSLRFKNTCSLRNPRRGGGSPPPRTDSSLSFSLPKPSPTTAHSTACLETVMMADRVHPMQPEPATGLIPDPLESPRSSASSQSILPKPVRQPGSYVIQVPRDLVLRVPPEGKASRAKANARRGGCCFLVFAWLGALLFLLAVVADILYLVFRPRVPQYSIDALSIASFNLSATSVSPAFDATVRAENPNKKVGIYYRDGSDITVAYDGVTLCTGAWPAFYQSPGNVTVFVAALRGSAIRLSSAARQALVTAETQRQVPLEIDVKVPVRIKFGGVTSWTITVKLKCDVTVTGLTENAKIISEKCGVKVKLFKFLGL</sequence>
<dbReference type="PANTHER" id="PTHR31234:SF70">
    <property type="entry name" value="LATE EMBRYOGENESIS ABUNDANT PROTEIN LEA-2 SUBGROUP DOMAIN-CONTAINING PROTEIN"/>
    <property type="match status" value="1"/>
</dbReference>
<accession>A0A4S8J9N0</accession>
<evidence type="ECO:0000256" key="5">
    <source>
        <dbReference type="SAM" id="MobiDB-lite"/>
    </source>
</evidence>
<keyword evidence="2 6" id="KW-0812">Transmembrane</keyword>
<evidence type="ECO:0000256" key="4">
    <source>
        <dbReference type="ARBA" id="ARBA00023136"/>
    </source>
</evidence>
<feature type="compositionally biased region" description="Low complexity" evidence="5">
    <location>
        <begin position="27"/>
        <end position="36"/>
    </location>
</feature>
<evidence type="ECO:0000256" key="2">
    <source>
        <dbReference type="ARBA" id="ARBA00022692"/>
    </source>
</evidence>
<dbReference type="InterPro" id="IPR004864">
    <property type="entry name" value="LEA_2"/>
</dbReference>
<feature type="region of interest" description="Disordered" evidence="5">
    <location>
        <begin position="1"/>
        <end position="44"/>
    </location>
</feature>
<feature type="region of interest" description="Disordered" evidence="5">
    <location>
        <begin position="61"/>
        <end position="90"/>
    </location>
</feature>
<organism evidence="8 9">
    <name type="scientific">Musa balbisiana</name>
    <name type="common">Banana</name>
    <dbReference type="NCBI Taxonomy" id="52838"/>
    <lineage>
        <taxon>Eukaryota</taxon>
        <taxon>Viridiplantae</taxon>
        <taxon>Streptophyta</taxon>
        <taxon>Embryophyta</taxon>
        <taxon>Tracheophyta</taxon>
        <taxon>Spermatophyta</taxon>
        <taxon>Magnoliopsida</taxon>
        <taxon>Liliopsida</taxon>
        <taxon>Zingiberales</taxon>
        <taxon>Musaceae</taxon>
        <taxon>Musa</taxon>
    </lineage>
</organism>
<proteinExistence type="predicted"/>
<evidence type="ECO:0000259" key="7">
    <source>
        <dbReference type="Pfam" id="PF03168"/>
    </source>
</evidence>
<evidence type="ECO:0000256" key="1">
    <source>
        <dbReference type="ARBA" id="ARBA00004167"/>
    </source>
</evidence>
<dbReference type="AlphaFoldDB" id="A0A4S8J9N0"/>
<comment type="subcellular location">
    <subcellularLocation>
        <location evidence="1">Membrane</location>
        <topology evidence="1">Single-pass membrane protein</topology>
    </subcellularLocation>
</comment>
<keyword evidence="4 6" id="KW-0472">Membrane</keyword>
<evidence type="ECO:0000256" key="6">
    <source>
        <dbReference type="SAM" id="Phobius"/>
    </source>
</evidence>
<evidence type="ECO:0000313" key="9">
    <source>
        <dbReference type="Proteomes" id="UP000317650"/>
    </source>
</evidence>
<dbReference type="EMBL" id="PYDT01000006">
    <property type="protein sequence ID" value="THU57422.1"/>
    <property type="molecule type" value="Genomic_DNA"/>
</dbReference>
<comment type="caution">
    <text evidence="8">The sequence shown here is derived from an EMBL/GenBank/DDBJ whole genome shotgun (WGS) entry which is preliminary data.</text>
</comment>
<dbReference type="InterPro" id="IPR044839">
    <property type="entry name" value="NDR1-like"/>
</dbReference>